<keyword evidence="2" id="KW-0812">Transmembrane</keyword>
<feature type="transmembrane region" description="Helical" evidence="2">
    <location>
        <begin position="71"/>
        <end position="89"/>
    </location>
</feature>
<protein>
    <submittedName>
        <fullName evidence="3">Uncharacterized protein</fullName>
    </submittedName>
</protein>
<name>A0A0F7VMW9_STRLW</name>
<dbReference type="KEGG" id="sle:sle_00510"/>
<gene>
    <name evidence="3" type="primary">sle_00510</name>
</gene>
<organism evidence="3 4">
    <name type="scientific">Streptomyces leeuwenhoekii</name>
    <dbReference type="NCBI Taxonomy" id="1437453"/>
    <lineage>
        <taxon>Bacteria</taxon>
        <taxon>Bacillati</taxon>
        <taxon>Actinomycetota</taxon>
        <taxon>Actinomycetes</taxon>
        <taxon>Kitasatosporales</taxon>
        <taxon>Streptomycetaceae</taxon>
        <taxon>Streptomyces</taxon>
    </lineage>
</organism>
<sequence length="101" mass="11019">MSAVNPVGNVGHHTGTDAVTHRPRRLSTETKAAFKTTEFFAYIAAVVAVLIASMVVGDDEGHADYFRADKAWLYIVILTVGYMISRGLAKSGSRDPYDESR</sequence>
<evidence type="ECO:0000256" key="1">
    <source>
        <dbReference type="SAM" id="MobiDB-lite"/>
    </source>
</evidence>
<proteinExistence type="predicted"/>
<keyword evidence="2" id="KW-0472">Membrane</keyword>
<feature type="region of interest" description="Disordered" evidence="1">
    <location>
        <begin position="1"/>
        <end position="24"/>
    </location>
</feature>
<dbReference type="EMBL" id="LN831790">
    <property type="protein sequence ID" value="CQR59513.1"/>
    <property type="molecule type" value="Genomic_DNA"/>
</dbReference>
<dbReference type="AlphaFoldDB" id="A0A0F7VMW9"/>
<dbReference type="RefSeq" id="WP_029381931.1">
    <property type="nucleotide sequence ID" value="NZ_AZSD01000071.1"/>
</dbReference>
<evidence type="ECO:0000256" key="2">
    <source>
        <dbReference type="SAM" id="Phobius"/>
    </source>
</evidence>
<evidence type="ECO:0000313" key="4">
    <source>
        <dbReference type="Proteomes" id="UP000035016"/>
    </source>
</evidence>
<dbReference type="Proteomes" id="UP000035016">
    <property type="component" value="Chromosome Chromosome"/>
</dbReference>
<reference evidence="3 4" key="1">
    <citation type="submission" date="2015-02" db="EMBL/GenBank/DDBJ databases">
        <authorList>
            <person name="Gomez-Escribano P.J."/>
        </authorList>
    </citation>
    <scope>NUCLEOTIDE SEQUENCE [LARGE SCALE GENOMIC DNA]</scope>
    <source>
        <strain evidence="4">C34 (DSM 42122 / NRRL B-24963)</strain>
    </source>
</reference>
<evidence type="ECO:0000313" key="3">
    <source>
        <dbReference type="EMBL" id="CQR59513.1"/>
    </source>
</evidence>
<accession>A0A0F7VMW9</accession>
<keyword evidence="2" id="KW-1133">Transmembrane helix</keyword>
<feature type="transmembrane region" description="Helical" evidence="2">
    <location>
        <begin position="39"/>
        <end position="56"/>
    </location>
</feature>